<reference evidence="2" key="1">
    <citation type="submission" date="2022-01" db="EMBL/GenBank/DDBJ databases">
        <title>Comparative genomics reveals a dynamic genome evolution in the ectomycorrhizal milk-cap (Lactarius) mushrooms.</title>
        <authorList>
            <consortium name="DOE Joint Genome Institute"/>
            <person name="Lebreton A."/>
            <person name="Tang N."/>
            <person name="Kuo A."/>
            <person name="LaButti K."/>
            <person name="Drula E."/>
            <person name="Barry K."/>
            <person name="Clum A."/>
            <person name="Lipzen A."/>
            <person name="Mousain D."/>
            <person name="Ng V."/>
            <person name="Wang R."/>
            <person name="Wang X."/>
            <person name="Dai Y."/>
            <person name="Henrissat B."/>
            <person name="Grigoriev I.V."/>
            <person name="Guerin-Laguette A."/>
            <person name="Yu F."/>
            <person name="Martin F.M."/>
        </authorList>
    </citation>
    <scope>NUCLEOTIDE SEQUENCE</scope>
    <source>
        <strain evidence="2">QP</strain>
    </source>
</reference>
<gene>
    <name evidence="2" type="ORF">EDB92DRAFT_1531991</name>
</gene>
<dbReference type="AlphaFoldDB" id="A0AAD4LN61"/>
<feature type="region of interest" description="Disordered" evidence="1">
    <location>
        <begin position="136"/>
        <end position="166"/>
    </location>
</feature>
<accession>A0AAD4LN61</accession>
<evidence type="ECO:0000256" key="1">
    <source>
        <dbReference type="SAM" id="MobiDB-lite"/>
    </source>
</evidence>
<protein>
    <submittedName>
        <fullName evidence="2">Uncharacterized protein</fullName>
    </submittedName>
</protein>
<keyword evidence="3" id="KW-1185">Reference proteome</keyword>
<proteinExistence type="predicted"/>
<dbReference type="Proteomes" id="UP001201163">
    <property type="component" value="Unassembled WGS sequence"/>
</dbReference>
<evidence type="ECO:0000313" key="2">
    <source>
        <dbReference type="EMBL" id="KAH8996815.1"/>
    </source>
</evidence>
<organism evidence="2 3">
    <name type="scientific">Lactarius akahatsu</name>
    <dbReference type="NCBI Taxonomy" id="416441"/>
    <lineage>
        <taxon>Eukaryota</taxon>
        <taxon>Fungi</taxon>
        <taxon>Dikarya</taxon>
        <taxon>Basidiomycota</taxon>
        <taxon>Agaricomycotina</taxon>
        <taxon>Agaricomycetes</taxon>
        <taxon>Russulales</taxon>
        <taxon>Russulaceae</taxon>
        <taxon>Lactarius</taxon>
    </lineage>
</organism>
<sequence>MFFSIAVSRVAPVLFPDAADDASSPVLAHGAVAILEKIKNVDRERETLPHFRFFSNTRPSVHSMIESQVILPVKPLGSKGAGDPDEHSLALLTREMENLVIENRLAATPASSDLGRARDIVVKRVKAKALARVQERPGPRRRALSQRSMSTIQLPSPVSPVPRPFGSSTSVEVIDVDALPDAECRVKQELNQQGKLHSEAGPALVTYLRARSKSY</sequence>
<dbReference type="EMBL" id="JAKELL010000008">
    <property type="protein sequence ID" value="KAH8996815.1"/>
    <property type="molecule type" value="Genomic_DNA"/>
</dbReference>
<name>A0AAD4LN61_9AGAM</name>
<comment type="caution">
    <text evidence="2">The sequence shown here is derived from an EMBL/GenBank/DDBJ whole genome shotgun (WGS) entry which is preliminary data.</text>
</comment>
<feature type="compositionally biased region" description="Polar residues" evidence="1">
    <location>
        <begin position="145"/>
        <end position="156"/>
    </location>
</feature>
<evidence type="ECO:0000313" key="3">
    <source>
        <dbReference type="Proteomes" id="UP001201163"/>
    </source>
</evidence>